<accession>I0H5P6</accession>
<dbReference type="PANTHER" id="PTHR46268">
    <property type="entry name" value="STRESS RESPONSE PROTEIN NHAX"/>
    <property type="match status" value="1"/>
</dbReference>
<comment type="similarity">
    <text evidence="1">Belongs to the universal stress protein A family.</text>
</comment>
<dbReference type="InterPro" id="IPR006015">
    <property type="entry name" value="Universal_stress_UspA"/>
</dbReference>
<proteinExistence type="inferred from homology"/>
<dbReference type="STRING" id="512565.AMIS_31130"/>
<dbReference type="EMBL" id="AP012319">
    <property type="protein sequence ID" value="BAL88333.1"/>
    <property type="molecule type" value="Genomic_DNA"/>
</dbReference>
<dbReference type="Gene3D" id="3.40.50.12370">
    <property type="match status" value="1"/>
</dbReference>
<gene>
    <name evidence="3" type="ordered locus">AMIS_31130</name>
</gene>
<evidence type="ECO:0000313" key="4">
    <source>
        <dbReference type="Proteomes" id="UP000007882"/>
    </source>
</evidence>
<dbReference type="Pfam" id="PF00582">
    <property type="entry name" value="Usp"/>
    <property type="match status" value="1"/>
</dbReference>
<dbReference type="Proteomes" id="UP000007882">
    <property type="component" value="Chromosome"/>
</dbReference>
<evidence type="ECO:0000313" key="3">
    <source>
        <dbReference type="EMBL" id="BAL88333.1"/>
    </source>
</evidence>
<dbReference type="HOGENOM" id="CLU_049301_10_0_11"/>
<dbReference type="PANTHER" id="PTHR46268:SF6">
    <property type="entry name" value="UNIVERSAL STRESS PROTEIN UP12"/>
    <property type="match status" value="1"/>
</dbReference>
<dbReference type="eggNOG" id="COG0589">
    <property type="taxonomic scope" value="Bacteria"/>
</dbReference>
<dbReference type="PRINTS" id="PR01438">
    <property type="entry name" value="UNVRSLSTRESS"/>
</dbReference>
<dbReference type="InterPro" id="IPR006016">
    <property type="entry name" value="UspA"/>
</dbReference>
<reference evidence="3 4" key="1">
    <citation type="submission" date="2012-02" db="EMBL/GenBank/DDBJ databases">
        <title>Complete genome sequence of Actinoplanes missouriensis 431 (= NBRC 102363).</title>
        <authorList>
            <person name="Ohnishi Y."/>
            <person name="Ishikawa J."/>
            <person name="Sekine M."/>
            <person name="Hosoyama A."/>
            <person name="Harada T."/>
            <person name="Narita H."/>
            <person name="Hata T."/>
            <person name="Konno Y."/>
            <person name="Tutikane K."/>
            <person name="Fujita N."/>
            <person name="Horinouchi S."/>
            <person name="Hayakawa M."/>
        </authorList>
    </citation>
    <scope>NUCLEOTIDE SEQUENCE [LARGE SCALE GENOMIC DNA]</scope>
    <source>
        <strain evidence="4">ATCC 14538 / DSM 43046 / CBS 188.64 / JCM 3121 / NBRC 102363 / NCIMB 12654 / NRRL B-3342 / UNCC 431</strain>
    </source>
</reference>
<name>I0H5P6_ACTM4</name>
<organism evidence="3 4">
    <name type="scientific">Actinoplanes missouriensis (strain ATCC 14538 / DSM 43046 / CBS 188.64 / JCM 3121 / NBRC 102363 / NCIMB 12654 / NRRL B-3342 / UNCC 431)</name>
    <dbReference type="NCBI Taxonomy" id="512565"/>
    <lineage>
        <taxon>Bacteria</taxon>
        <taxon>Bacillati</taxon>
        <taxon>Actinomycetota</taxon>
        <taxon>Actinomycetes</taxon>
        <taxon>Micromonosporales</taxon>
        <taxon>Micromonosporaceae</taxon>
        <taxon>Actinoplanes</taxon>
    </lineage>
</organism>
<evidence type="ECO:0000259" key="2">
    <source>
        <dbReference type="Pfam" id="PF00582"/>
    </source>
</evidence>
<dbReference type="KEGG" id="ams:AMIS_31130"/>
<dbReference type="OrthoDB" id="4553288at2"/>
<sequence length="142" mass="15376">MAGLIVVGVDGTDTSMRAAAYAVGLARRQDARLVGVYVRPFASSMVSIADTYGSAVASEVEAQNEVESQFRDTVVRERPRLGVDFELVVRHGDPFAELCRVACERAADAVIVGRSEQPLHRFAGSVAQRLTRCGRWPVTVVP</sequence>
<dbReference type="PATRIC" id="fig|512565.3.peg.3108"/>
<dbReference type="CDD" id="cd00293">
    <property type="entry name" value="USP-like"/>
    <property type="match status" value="1"/>
</dbReference>
<dbReference type="AlphaFoldDB" id="I0H5P6"/>
<dbReference type="SUPFAM" id="SSF52402">
    <property type="entry name" value="Adenine nucleotide alpha hydrolases-like"/>
    <property type="match status" value="1"/>
</dbReference>
<dbReference type="RefSeq" id="WP_014443228.1">
    <property type="nucleotide sequence ID" value="NC_017093.1"/>
</dbReference>
<evidence type="ECO:0000256" key="1">
    <source>
        <dbReference type="ARBA" id="ARBA00008791"/>
    </source>
</evidence>
<feature type="domain" description="UspA" evidence="2">
    <location>
        <begin position="5"/>
        <end position="142"/>
    </location>
</feature>
<keyword evidence="4" id="KW-1185">Reference proteome</keyword>
<protein>
    <recommendedName>
        <fullName evidence="2">UspA domain-containing protein</fullName>
    </recommendedName>
</protein>